<evidence type="ECO:0000256" key="2">
    <source>
        <dbReference type="SAM" id="SignalP"/>
    </source>
</evidence>
<keyword evidence="5" id="KW-1185">Reference proteome</keyword>
<gene>
    <name evidence="4" type="ORF">EDC26_11341</name>
</gene>
<evidence type="ECO:0000313" key="5">
    <source>
        <dbReference type="Proteomes" id="UP000295525"/>
    </source>
</evidence>
<dbReference type="RefSeq" id="WP_132584041.1">
    <property type="nucleotide sequence ID" value="NZ_SMAJ01000013.1"/>
</dbReference>
<comment type="caution">
    <text evidence="4">The sequence shown here is derived from an EMBL/GenBank/DDBJ whole genome shotgun (WGS) entry which is preliminary data.</text>
</comment>
<feature type="compositionally biased region" description="Low complexity" evidence="1">
    <location>
        <begin position="36"/>
        <end position="49"/>
    </location>
</feature>
<dbReference type="InterPro" id="IPR054384">
    <property type="entry name" value="SecDF_P1_head"/>
</dbReference>
<dbReference type="EMBL" id="SMAJ01000013">
    <property type="protein sequence ID" value="TCT04063.1"/>
    <property type="molecule type" value="Genomic_DNA"/>
</dbReference>
<dbReference type="AlphaFoldDB" id="A0A4R3LU57"/>
<evidence type="ECO:0000313" key="4">
    <source>
        <dbReference type="EMBL" id="TCT04063.1"/>
    </source>
</evidence>
<feature type="domain" description="SecDF P1 head subdomain" evidence="3">
    <location>
        <begin position="86"/>
        <end position="165"/>
    </location>
</feature>
<dbReference type="PROSITE" id="PS51257">
    <property type="entry name" value="PROKAR_LIPOPROTEIN"/>
    <property type="match status" value="1"/>
</dbReference>
<feature type="region of interest" description="Disordered" evidence="1">
    <location>
        <begin position="182"/>
        <end position="209"/>
    </location>
</feature>
<dbReference type="Gene3D" id="3.30.1360.200">
    <property type="match status" value="1"/>
</dbReference>
<organism evidence="4 5">
    <name type="scientific">Paralcaligenes ureilyticus</name>
    <dbReference type="NCBI Taxonomy" id="627131"/>
    <lineage>
        <taxon>Bacteria</taxon>
        <taxon>Pseudomonadati</taxon>
        <taxon>Pseudomonadota</taxon>
        <taxon>Betaproteobacteria</taxon>
        <taxon>Burkholderiales</taxon>
        <taxon>Alcaligenaceae</taxon>
        <taxon>Paralcaligenes</taxon>
    </lineage>
</organism>
<keyword evidence="2" id="KW-0732">Signal</keyword>
<feature type="signal peptide" evidence="2">
    <location>
        <begin position="1"/>
        <end position="20"/>
    </location>
</feature>
<feature type="region of interest" description="Disordered" evidence="1">
    <location>
        <begin position="29"/>
        <end position="61"/>
    </location>
</feature>
<dbReference type="Pfam" id="PF22599">
    <property type="entry name" value="SecDF_P1_head"/>
    <property type="match status" value="1"/>
</dbReference>
<evidence type="ECO:0000256" key="1">
    <source>
        <dbReference type="SAM" id="MobiDB-lite"/>
    </source>
</evidence>
<evidence type="ECO:0000259" key="3">
    <source>
        <dbReference type="Pfam" id="PF22599"/>
    </source>
</evidence>
<reference evidence="4 5" key="1">
    <citation type="submission" date="2019-03" db="EMBL/GenBank/DDBJ databases">
        <title>Genomic Encyclopedia of Type Strains, Phase IV (KMG-IV): sequencing the most valuable type-strain genomes for metagenomic binning, comparative biology and taxonomic classification.</title>
        <authorList>
            <person name="Goeker M."/>
        </authorList>
    </citation>
    <scope>NUCLEOTIDE SEQUENCE [LARGE SCALE GENOMIC DNA]</scope>
    <source>
        <strain evidence="4 5">DSM 24591</strain>
    </source>
</reference>
<sequence>MKIVRLLGRIIVPGSLILLAACQSVPGKKNTAAISPPEQAATPQATPEAVPQPTPAPQAATQGAPVAVFLADTQVQAGWTAVKISEGTLYVNPRPVITRTDLASVRAGADKQGTGLLALDLNSTGKQKITDITTQNPNKRLALVVGRTMMAAPGYSKPITASQLVFVVGTEQNAMAAAQAIAGSGSKPAAAPDATSLAPSAPSSATPVR</sequence>
<proteinExistence type="predicted"/>
<protein>
    <recommendedName>
        <fullName evidence="3">SecDF P1 head subdomain domain-containing protein</fullName>
    </recommendedName>
</protein>
<feature type="chain" id="PRO_5020406577" description="SecDF P1 head subdomain domain-containing protein" evidence="2">
    <location>
        <begin position="21"/>
        <end position="209"/>
    </location>
</feature>
<dbReference type="OrthoDB" id="8687473at2"/>
<dbReference type="Proteomes" id="UP000295525">
    <property type="component" value="Unassembled WGS sequence"/>
</dbReference>
<accession>A0A4R3LU57</accession>
<name>A0A4R3LU57_9BURK</name>